<keyword evidence="7" id="KW-1185">Reference proteome</keyword>
<dbReference type="STRING" id="320771.Cflav_PD0541"/>
<dbReference type="SUPFAM" id="SSF49899">
    <property type="entry name" value="Concanavalin A-like lectins/glucanases"/>
    <property type="match status" value="2"/>
</dbReference>
<feature type="domain" description="Ig-like" evidence="5">
    <location>
        <begin position="440"/>
        <end position="521"/>
    </location>
</feature>
<protein>
    <submittedName>
        <fullName evidence="6">Conserved repeat domain protein</fullName>
    </submittedName>
</protein>
<name>B9XRL3_PEDPL</name>
<keyword evidence="1 4" id="KW-0732">Signal</keyword>
<feature type="chain" id="PRO_5002895099" evidence="4">
    <location>
        <begin position="37"/>
        <end position="1291"/>
    </location>
</feature>
<dbReference type="CDD" id="cd08547">
    <property type="entry name" value="Type_II_cohesin"/>
    <property type="match status" value="1"/>
</dbReference>
<dbReference type="Pfam" id="PF13927">
    <property type="entry name" value="Ig_3"/>
    <property type="match status" value="4"/>
</dbReference>
<dbReference type="Gene3D" id="2.60.40.680">
    <property type="match status" value="2"/>
</dbReference>
<feature type="domain" description="Ig-like" evidence="5">
    <location>
        <begin position="759"/>
        <end position="840"/>
    </location>
</feature>
<organism evidence="6 7">
    <name type="scientific">Pedosphaera parvula (strain Ellin514)</name>
    <dbReference type="NCBI Taxonomy" id="320771"/>
    <lineage>
        <taxon>Bacteria</taxon>
        <taxon>Pseudomonadati</taxon>
        <taxon>Verrucomicrobiota</taxon>
        <taxon>Pedosphaerae</taxon>
        <taxon>Pedosphaerales</taxon>
        <taxon>Pedosphaeraceae</taxon>
        <taxon>Pedosphaera</taxon>
    </lineage>
</organism>
<dbReference type="GO" id="GO:0030246">
    <property type="term" value="F:carbohydrate binding"/>
    <property type="evidence" value="ECO:0007669"/>
    <property type="project" value="InterPro"/>
</dbReference>
<dbReference type="PROSITE" id="PS50835">
    <property type="entry name" value="IG_LIKE"/>
    <property type="match status" value="4"/>
</dbReference>
<dbReference type="CDD" id="cd00096">
    <property type="entry name" value="Ig"/>
    <property type="match status" value="1"/>
</dbReference>
<dbReference type="Proteomes" id="UP000003688">
    <property type="component" value="Unassembled WGS sequence"/>
</dbReference>
<sequence length="1291" mass="133799" precursor="true">MNTMKVRRKDASSLLFLQAACALAFLCALVNSPAQSCVAPPSGLVAWWAGDGDASDSQNGNNGTLFGGTNFATGEVSQAFSFDGTSQYIRIPSSSSLSPTGSFTLEAWIYPQAPSISRVIIGKWGGSAEYANERSYVLDLTENNALQFCISDAAHEWDPSFHTFNTTDNAVPLNTWSHVVGVYDQTTGTRLMYINGMLVATRTDAPINIWNGIAAVGIGARMDTTTQPANFFAGKIDEVSLYNRALSVTEIQSIFNAGSAGKCKTPLPPSISSQPQSQTVNAGANVSFNVTTSGTAPLSYQWQMNGTNLVAATTSVFNLSNVQLSDAGVYTVIITNLYGAVVSSNATLFVNAFPPSITTQPQSQTVNAGANVSFEVVASGSSPLNYQWQLNGSNVPGATTSTLTLSNVQPVSAGDYTIVVTNPYGLVTSSNATLVINTYPAAITTQPQSLTLNVGENGSLTVVASGTAPLTYQWQFNGTNLAGATLSFLSLLNVQTNTAGSYSVTVANPYGSTTSSNSILTVNVPICQPAPNGILAWWAADGDASDLLNVNNGTLFGGVGFATGEVAQAFSFNGSSQYVRIPSSGSLSPTGSLTLEAWIYPQAQSIGRVIIGKWGGAAEYAAERSYVLDLTANNALQFGISDAAHQGDGSFHTFNSPDNAVALNTWSHVAGVYDQTTGTRRMYVNGVLVATRTDAPINVWSGIAAIGIGARMNTTTQASDFFAGKIDEVSLYGRALAESEIQAIYNSGVAGKCKIPIVPSIVSQPRSQTVTVGTNVTFSVVAAGTAPFSYQWISNDTNVLVGATNSSLVLSNVQLVASGTYSVIVSNSVGSILSSNATLTVNPPPALVQVVSVTASSNTVQLPINLVANGNENALGFSLNWNASLLHFVGATIGTGGSGGSLLANTNQINSGHLGLAISLSANSTFTAGTQNVLIVTFSTSAVSTTTSNSITFGDTPTLRQLVNPQAVILPATYANGGITIPFTGYEGDVTPLPNGDRNVTIADWVQEGRFVAGLDAITNSSIYQRADAAPRSTQGDGIISVSDWVQVGRYAAGLDALSAAGGPTQDAGARPATIHVLGLSPSALTIANASVTAGQTCQLSINLESQGDEAALGFSVDFDPAFLTLTGATLGSGASGATLNLNTNQAGRVGIALAMPITSTFAAGTREVVKLNFKTATNATGNTTVSFTNRPVFQQVSDPSANTVSTTYVNGSVSFTQPVVTSPLMTVQQIANSLVLSWPGTAGGFHLEGNDTLTVSNWTSVSATFTTNGSVITATVPISGTQKFYRLHYP</sequence>
<dbReference type="InterPro" id="IPR006558">
    <property type="entry name" value="LamG-like"/>
</dbReference>
<dbReference type="Pfam" id="PF13385">
    <property type="entry name" value="Laminin_G_3"/>
    <property type="match status" value="2"/>
</dbReference>
<evidence type="ECO:0000256" key="2">
    <source>
        <dbReference type="ARBA" id="ARBA00022737"/>
    </source>
</evidence>
<evidence type="ECO:0000256" key="3">
    <source>
        <dbReference type="ARBA" id="ARBA00023157"/>
    </source>
</evidence>
<proteinExistence type="predicted"/>
<dbReference type="InterPro" id="IPR007110">
    <property type="entry name" value="Ig-like_dom"/>
</dbReference>
<dbReference type="SMART" id="SM00409">
    <property type="entry name" value="IG"/>
    <property type="match status" value="4"/>
</dbReference>
<dbReference type="PANTHER" id="PTHR13817:SF73">
    <property type="entry name" value="FIBRONECTIN TYPE-III DOMAIN-CONTAINING PROTEIN"/>
    <property type="match status" value="1"/>
</dbReference>
<dbReference type="InterPro" id="IPR008965">
    <property type="entry name" value="CBM2/CBM3_carb-bd_dom_sf"/>
</dbReference>
<dbReference type="InterPro" id="IPR050964">
    <property type="entry name" value="Striated_Muscle_Regulatory"/>
</dbReference>
<dbReference type="SMART" id="SM00560">
    <property type="entry name" value="LamGL"/>
    <property type="match status" value="2"/>
</dbReference>
<dbReference type="SUPFAM" id="SSF49384">
    <property type="entry name" value="Carbohydrate-binding domain"/>
    <property type="match status" value="2"/>
</dbReference>
<feature type="domain" description="Ig-like" evidence="5">
    <location>
        <begin position="269"/>
        <end position="349"/>
    </location>
</feature>
<evidence type="ECO:0000313" key="6">
    <source>
        <dbReference type="EMBL" id="EEF57532.1"/>
    </source>
</evidence>
<comment type="caution">
    <text evidence="6">The sequence shown here is derived from an EMBL/GenBank/DDBJ whole genome shotgun (WGS) entry which is preliminary data.</text>
</comment>
<evidence type="ECO:0000313" key="7">
    <source>
        <dbReference type="Proteomes" id="UP000003688"/>
    </source>
</evidence>
<dbReference type="InterPro" id="IPR003599">
    <property type="entry name" value="Ig_sub"/>
</dbReference>
<keyword evidence="3" id="KW-1015">Disulfide bond</keyword>
<evidence type="ECO:0000259" key="5">
    <source>
        <dbReference type="PROSITE" id="PS50835"/>
    </source>
</evidence>
<dbReference type="SUPFAM" id="SSF48726">
    <property type="entry name" value="Immunoglobulin"/>
    <property type="match status" value="4"/>
</dbReference>
<keyword evidence="2" id="KW-0677">Repeat</keyword>
<evidence type="ECO:0000256" key="4">
    <source>
        <dbReference type="SAM" id="SignalP"/>
    </source>
</evidence>
<dbReference type="EMBL" id="ABOX02000065">
    <property type="protein sequence ID" value="EEF57532.1"/>
    <property type="molecule type" value="Genomic_DNA"/>
</dbReference>
<accession>B9XRL3</accession>
<dbReference type="InterPro" id="IPR003598">
    <property type="entry name" value="Ig_sub2"/>
</dbReference>
<dbReference type="InterPro" id="IPR013783">
    <property type="entry name" value="Ig-like_fold"/>
</dbReference>
<dbReference type="InterPro" id="IPR013320">
    <property type="entry name" value="ConA-like_dom_sf"/>
</dbReference>
<evidence type="ECO:0000256" key="1">
    <source>
        <dbReference type="ARBA" id="ARBA00022729"/>
    </source>
</evidence>
<reference evidence="6 7" key="1">
    <citation type="journal article" date="2011" name="J. Bacteriol.">
        <title>Genome sequence of 'Pedosphaera parvula' Ellin514, an aerobic Verrucomicrobial isolate from pasture soil.</title>
        <authorList>
            <person name="Kant R."/>
            <person name="van Passel M.W."/>
            <person name="Sangwan P."/>
            <person name="Palva A."/>
            <person name="Lucas S."/>
            <person name="Copeland A."/>
            <person name="Lapidus A."/>
            <person name="Glavina Del Rio T."/>
            <person name="Dalin E."/>
            <person name="Tice H."/>
            <person name="Bruce D."/>
            <person name="Goodwin L."/>
            <person name="Pitluck S."/>
            <person name="Chertkov O."/>
            <person name="Larimer F.W."/>
            <person name="Land M.L."/>
            <person name="Hauser L."/>
            <person name="Brettin T.S."/>
            <person name="Detter J.C."/>
            <person name="Han S."/>
            <person name="de Vos W.M."/>
            <person name="Janssen P.H."/>
            <person name="Smidt H."/>
        </authorList>
    </citation>
    <scope>NUCLEOTIDE SEQUENCE [LARGE SCALE GENOMIC DNA]</scope>
    <source>
        <strain evidence="6 7">Ellin514</strain>
    </source>
</reference>
<dbReference type="Gene3D" id="2.60.120.200">
    <property type="match status" value="2"/>
</dbReference>
<dbReference type="InterPro" id="IPR036179">
    <property type="entry name" value="Ig-like_dom_sf"/>
</dbReference>
<dbReference type="SMART" id="SM00408">
    <property type="entry name" value="IGc2"/>
    <property type="match status" value="4"/>
</dbReference>
<feature type="domain" description="Ig-like" evidence="5">
    <location>
        <begin position="355"/>
        <end position="435"/>
    </location>
</feature>
<feature type="signal peptide" evidence="4">
    <location>
        <begin position="1"/>
        <end position="36"/>
    </location>
</feature>
<gene>
    <name evidence="6" type="ORF">Cflav_PD0541</name>
</gene>
<dbReference type="PANTHER" id="PTHR13817">
    <property type="entry name" value="TITIN"/>
    <property type="match status" value="1"/>
</dbReference>
<dbReference type="Gene3D" id="2.60.40.10">
    <property type="entry name" value="Immunoglobulins"/>
    <property type="match status" value="4"/>
</dbReference>